<dbReference type="EMBL" id="MU266411">
    <property type="protein sequence ID" value="KAH7924986.1"/>
    <property type="molecule type" value="Genomic_DNA"/>
</dbReference>
<keyword evidence="2" id="KW-1185">Reference proteome</keyword>
<name>A0ACB8BHM4_9AGAM</name>
<comment type="caution">
    <text evidence="1">The sequence shown here is derived from an EMBL/GenBank/DDBJ whole genome shotgun (WGS) entry which is preliminary data.</text>
</comment>
<accession>A0ACB8BHM4</accession>
<sequence length="296" mass="33770">MAAGTMIATTSPYRNPILRIKLLQKIKLPGGGNASRARLLSLKSWLRRLRGSAVSLDETLVGDMSSSSSSTLVESPRTRVDGDEKKEKVVRFADYPTYLGPRKHRRGRRASFGPKRTCMVKTEAAAYYHDSSDDDEDSVYEDCLSHYVGFEHDYEELLNRECYASIERSKRQAWQLRQVEPGLFDPEEYASECFSKFLKARDNPSPRKLVFEHPATLPWPSRVTPPPIPKCEPPPPPLAFTLAPGVEYIPQAWHVRLRDRIEGEIIVCSIGLLFHFCLLLYFIYHVIFHVILRCGD</sequence>
<gene>
    <name evidence="1" type="ORF">BV22DRAFT_1195478</name>
</gene>
<reference evidence="1" key="1">
    <citation type="journal article" date="2021" name="New Phytol.">
        <title>Evolutionary innovations through gain and loss of genes in the ectomycorrhizal Boletales.</title>
        <authorList>
            <person name="Wu G."/>
            <person name="Miyauchi S."/>
            <person name="Morin E."/>
            <person name="Kuo A."/>
            <person name="Drula E."/>
            <person name="Varga T."/>
            <person name="Kohler A."/>
            <person name="Feng B."/>
            <person name="Cao Y."/>
            <person name="Lipzen A."/>
            <person name="Daum C."/>
            <person name="Hundley H."/>
            <person name="Pangilinan J."/>
            <person name="Johnson J."/>
            <person name="Barry K."/>
            <person name="LaButti K."/>
            <person name="Ng V."/>
            <person name="Ahrendt S."/>
            <person name="Min B."/>
            <person name="Choi I.G."/>
            <person name="Park H."/>
            <person name="Plett J.M."/>
            <person name="Magnuson J."/>
            <person name="Spatafora J.W."/>
            <person name="Nagy L.G."/>
            <person name="Henrissat B."/>
            <person name="Grigoriev I.V."/>
            <person name="Yang Z.L."/>
            <person name="Xu J."/>
            <person name="Martin F.M."/>
        </authorList>
    </citation>
    <scope>NUCLEOTIDE SEQUENCE</scope>
    <source>
        <strain evidence="1">KUC20120723A-06</strain>
    </source>
</reference>
<dbReference type="Proteomes" id="UP000790709">
    <property type="component" value="Unassembled WGS sequence"/>
</dbReference>
<evidence type="ECO:0000313" key="2">
    <source>
        <dbReference type="Proteomes" id="UP000790709"/>
    </source>
</evidence>
<organism evidence="1 2">
    <name type="scientific">Leucogyrophana mollusca</name>
    <dbReference type="NCBI Taxonomy" id="85980"/>
    <lineage>
        <taxon>Eukaryota</taxon>
        <taxon>Fungi</taxon>
        <taxon>Dikarya</taxon>
        <taxon>Basidiomycota</taxon>
        <taxon>Agaricomycotina</taxon>
        <taxon>Agaricomycetes</taxon>
        <taxon>Agaricomycetidae</taxon>
        <taxon>Boletales</taxon>
        <taxon>Boletales incertae sedis</taxon>
        <taxon>Leucogyrophana</taxon>
    </lineage>
</organism>
<evidence type="ECO:0000313" key="1">
    <source>
        <dbReference type="EMBL" id="KAH7924986.1"/>
    </source>
</evidence>
<protein>
    <submittedName>
        <fullName evidence="1">Uncharacterized protein</fullName>
    </submittedName>
</protein>
<proteinExistence type="predicted"/>